<gene>
    <name evidence="1" type="ORF">Tco_0727241</name>
</gene>
<comment type="caution">
    <text evidence="1">The sequence shown here is derived from an EMBL/GenBank/DDBJ whole genome shotgun (WGS) entry which is preliminary data.</text>
</comment>
<organism evidence="1 2">
    <name type="scientific">Tanacetum coccineum</name>
    <dbReference type="NCBI Taxonomy" id="301880"/>
    <lineage>
        <taxon>Eukaryota</taxon>
        <taxon>Viridiplantae</taxon>
        <taxon>Streptophyta</taxon>
        <taxon>Embryophyta</taxon>
        <taxon>Tracheophyta</taxon>
        <taxon>Spermatophyta</taxon>
        <taxon>Magnoliopsida</taxon>
        <taxon>eudicotyledons</taxon>
        <taxon>Gunneridae</taxon>
        <taxon>Pentapetalae</taxon>
        <taxon>asterids</taxon>
        <taxon>campanulids</taxon>
        <taxon>Asterales</taxon>
        <taxon>Asteraceae</taxon>
        <taxon>Asteroideae</taxon>
        <taxon>Anthemideae</taxon>
        <taxon>Anthemidinae</taxon>
        <taxon>Tanacetum</taxon>
    </lineage>
</organism>
<sequence>MLVLMKRWPESFSRGFGKRKGEEQVEERSYYSCIQPMEYDFIRQDSMQIRFVQRSFKRERDREKKFTMKSELSCFMYHCCIRGDFLLKQSLALIKDLNKKVAGIKNADTIKEENKEEEETLSFEKESFMVQMLKLKLESEEDNSMALELIRFVKKLIAEFG</sequence>
<evidence type="ECO:0000313" key="2">
    <source>
        <dbReference type="Proteomes" id="UP001151760"/>
    </source>
</evidence>
<evidence type="ECO:0000313" key="1">
    <source>
        <dbReference type="EMBL" id="GJS77360.1"/>
    </source>
</evidence>
<dbReference type="Proteomes" id="UP001151760">
    <property type="component" value="Unassembled WGS sequence"/>
</dbReference>
<protein>
    <submittedName>
        <fullName evidence="1">Uncharacterized protein</fullName>
    </submittedName>
</protein>
<proteinExistence type="predicted"/>
<reference evidence="1" key="2">
    <citation type="submission" date="2022-01" db="EMBL/GenBank/DDBJ databases">
        <authorList>
            <person name="Yamashiro T."/>
            <person name="Shiraishi A."/>
            <person name="Satake H."/>
            <person name="Nakayama K."/>
        </authorList>
    </citation>
    <scope>NUCLEOTIDE SEQUENCE</scope>
</reference>
<name>A0ABQ4YIR1_9ASTR</name>
<reference evidence="1" key="1">
    <citation type="journal article" date="2022" name="Int. J. Mol. Sci.">
        <title>Draft Genome of Tanacetum Coccineum: Genomic Comparison of Closely Related Tanacetum-Family Plants.</title>
        <authorList>
            <person name="Yamashiro T."/>
            <person name="Shiraishi A."/>
            <person name="Nakayama K."/>
            <person name="Satake H."/>
        </authorList>
    </citation>
    <scope>NUCLEOTIDE SEQUENCE</scope>
</reference>
<keyword evidence="2" id="KW-1185">Reference proteome</keyword>
<accession>A0ABQ4YIR1</accession>
<dbReference type="EMBL" id="BQNB010010442">
    <property type="protein sequence ID" value="GJS77360.1"/>
    <property type="molecule type" value="Genomic_DNA"/>
</dbReference>